<keyword evidence="7" id="KW-1185">Reference proteome</keyword>
<dbReference type="Proteomes" id="UP000006048">
    <property type="component" value="Chromosome"/>
</dbReference>
<dbReference type="InterPro" id="IPR009057">
    <property type="entry name" value="Homeodomain-like_sf"/>
</dbReference>
<dbReference type="STRING" id="869212.Turpa_0947"/>
<dbReference type="EMBL" id="CP002959">
    <property type="protein sequence ID" value="AFM11596.1"/>
    <property type="molecule type" value="Genomic_DNA"/>
</dbReference>
<organism evidence="6 7">
    <name type="scientific">Turneriella parva (strain ATCC BAA-1111 / DSM 21527 / NCTC 11395 / H)</name>
    <name type="common">Leptospira parva</name>
    <dbReference type="NCBI Taxonomy" id="869212"/>
    <lineage>
        <taxon>Bacteria</taxon>
        <taxon>Pseudomonadati</taxon>
        <taxon>Spirochaetota</taxon>
        <taxon>Spirochaetia</taxon>
        <taxon>Leptospirales</taxon>
        <taxon>Leptospiraceae</taxon>
        <taxon>Turneriella</taxon>
    </lineage>
</organism>
<evidence type="ECO:0000259" key="5">
    <source>
        <dbReference type="PROSITE" id="PS50977"/>
    </source>
</evidence>
<name>I4B2T9_TURPD</name>
<proteinExistence type="predicted"/>
<dbReference type="AlphaFoldDB" id="I4B2T9"/>
<dbReference type="Gene3D" id="1.10.357.10">
    <property type="entry name" value="Tetracycline Repressor, domain 2"/>
    <property type="match status" value="1"/>
</dbReference>
<evidence type="ECO:0000256" key="4">
    <source>
        <dbReference type="PROSITE-ProRule" id="PRU00335"/>
    </source>
</evidence>
<evidence type="ECO:0000313" key="6">
    <source>
        <dbReference type="EMBL" id="AFM11596.1"/>
    </source>
</evidence>
<dbReference type="PANTHER" id="PTHR30055">
    <property type="entry name" value="HTH-TYPE TRANSCRIPTIONAL REGULATOR RUTR"/>
    <property type="match status" value="1"/>
</dbReference>
<dbReference type="PROSITE" id="PS50977">
    <property type="entry name" value="HTH_TETR_2"/>
    <property type="match status" value="1"/>
</dbReference>
<dbReference type="InterPro" id="IPR050109">
    <property type="entry name" value="HTH-type_TetR-like_transc_reg"/>
</dbReference>
<feature type="domain" description="HTH tetR-type" evidence="5">
    <location>
        <begin position="10"/>
        <end position="70"/>
    </location>
</feature>
<dbReference type="OrthoDB" id="2356263at2"/>
<reference evidence="6 7" key="1">
    <citation type="submission" date="2012-06" db="EMBL/GenBank/DDBJ databases">
        <title>The complete chromosome of genome of Turneriella parva DSM 21527.</title>
        <authorList>
            <consortium name="US DOE Joint Genome Institute (JGI-PGF)"/>
            <person name="Lucas S."/>
            <person name="Han J."/>
            <person name="Lapidus A."/>
            <person name="Bruce D."/>
            <person name="Goodwin L."/>
            <person name="Pitluck S."/>
            <person name="Peters L."/>
            <person name="Kyrpides N."/>
            <person name="Mavromatis K."/>
            <person name="Ivanova N."/>
            <person name="Mikhailova N."/>
            <person name="Chertkov O."/>
            <person name="Detter J.C."/>
            <person name="Tapia R."/>
            <person name="Han C."/>
            <person name="Land M."/>
            <person name="Hauser L."/>
            <person name="Markowitz V."/>
            <person name="Cheng J.-F."/>
            <person name="Hugenholtz P."/>
            <person name="Woyke T."/>
            <person name="Wu D."/>
            <person name="Gronow S."/>
            <person name="Wellnitz S."/>
            <person name="Brambilla E."/>
            <person name="Klenk H.-P."/>
            <person name="Eisen J.A."/>
        </authorList>
    </citation>
    <scope>NUCLEOTIDE SEQUENCE [LARGE SCALE GENOMIC DNA]</scope>
    <source>
        <strain evidence="7">ATCC BAA-1111 / DSM 21527 / NCTC 11395 / H</strain>
    </source>
</reference>
<dbReference type="Pfam" id="PF00440">
    <property type="entry name" value="TetR_N"/>
    <property type="match status" value="1"/>
</dbReference>
<sequence>MRQTQAERRQQTLKKLHAATVACIVNKGFSRLTTTDIAEAAGVSQGALFRYYPSKTAAVAGATHYLFDKVIRDFNCLLGEACEPDLMRIVDDLETWFRSADFIAVSRLFAESSADADLKEAIQPIIEQHRLNTHALIGQAFPAESQAMLRSAAHAVIYLMQGIATEKHLIADDFIEREIMRLVRTFVALIAAQGNANLSDSITGRK</sequence>
<evidence type="ECO:0000256" key="2">
    <source>
        <dbReference type="ARBA" id="ARBA00023125"/>
    </source>
</evidence>
<protein>
    <submittedName>
        <fullName evidence="6">Transcriptional regulator, TetR family</fullName>
    </submittedName>
</protein>
<evidence type="ECO:0000256" key="3">
    <source>
        <dbReference type="ARBA" id="ARBA00023163"/>
    </source>
</evidence>
<dbReference type="HOGENOM" id="CLU_1331454_0_0_12"/>
<dbReference type="SUPFAM" id="SSF46689">
    <property type="entry name" value="Homeodomain-like"/>
    <property type="match status" value="1"/>
</dbReference>
<dbReference type="PANTHER" id="PTHR30055:SF234">
    <property type="entry name" value="HTH-TYPE TRANSCRIPTIONAL REGULATOR BETI"/>
    <property type="match status" value="1"/>
</dbReference>
<dbReference type="KEGG" id="tpx:Turpa_0947"/>
<accession>I4B2T9</accession>
<feature type="DNA-binding region" description="H-T-H motif" evidence="4">
    <location>
        <begin position="33"/>
        <end position="52"/>
    </location>
</feature>
<dbReference type="RefSeq" id="WP_014802114.1">
    <property type="nucleotide sequence ID" value="NC_018020.1"/>
</dbReference>
<evidence type="ECO:0000313" key="7">
    <source>
        <dbReference type="Proteomes" id="UP000006048"/>
    </source>
</evidence>
<dbReference type="GO" id="GO:0003700">
    <property type="term" value="F:DNA-binding transcription factor activity"/>
    <property type="evidence" value="ECO:0007669"/>
    <property type="project" value="TreeGrafter"/>
</dbReference>
<dbReference type="GO" id="GO:0000976">
    <property type="term" value="F:transcription cis-regulatory region binding"/>
    <property type="evidence" value="ECO:0007669"/>
    <property type="project" value="TreeGrafter"/>
</dbReference>
<dbReference type="InterPro" id="IPR001647">
    <property type="entry name" value="HTH_TetR"/>
</dbReference>
<keyword evidence="3" id="KW-0804">Transcription</keyword>
<gene>
    <name evidence="6" type="ordered locus">Turpa_0947</name>
</gene>
<keyword evidence="1" id="KW-0805">Transcription regulation</keyword>
<keyword evidence="2 4" id="KW-0238">DNA-binding</keyword>
<evidence type="ECO:0000256" key="1">
    <source>
        <dbReference type="ARBA" id="ARBA00023015"/>
    </source>
</evidence>